<dbReference type="EMBL" id="JAUJYN010000006">
    <property type="protein sequence ID" value="KAK1268547.1"/>
    <property type="molecule type" value="Genomic_DNA"/>
</dbReference>
<protein>
    <submittedName>
        <fullName evidence="1">Uncharacterized protein</fullName>
    </submittedName>
</protein>
<gene>
    <name evidence="1" type="ORF">QJS04_geneDACA006312</name>
</gene>
<dbReference type="Proteomes" id="UP001179952">
    <property type="component" value="Unassembled WGS sequence"/>
</dbReference>
<organism evidence="1 2">
    <name type="scientific">Acorus gramineus</name>
    <name type="common">Dwarf sweet flag</name>
    <dbReference type="NCBI Taxonomy" id="55184"/>
    <lineage>
        <taxon>Eukaryota</taxon>
        <taxon>Viridiplantae</taxon>
        <taxon>Streptophyta</taxon>
        <taxon>Embryophyta</taxon>
        <taxon>Tracheophyta</taxon>
        <taxon>Spermatophyta</taxon>
        <taxon>Magnoliopsida</taxon>
        <taxon>Liliopsida</taxon>
        <taxon>Acoraceae</taxon>
        <taxon>Acorus</taxon>
    </lineage>
</organism>
<keyword evidence="2" id="KW-1185">Reference proteome</keyword>
<accession>A0AAV9AX43</accession>
<reference evidence="1" key="2">
    <citation type="submission" date="2023-06" db="EMBL/GenBank/DDBJ databases">
        <authorList>
            <person name="Ma L."/>
            <person name="Liu K.-W."/>
            <person name="Li Z."/>
            <person name="Hsiao Y.-Y."/>
            <person name="Qi Y."/>
            <person name="Fu T."/>
            <person name="Tang G."/>
            <person name="Zhang D."/>
            <person name="Sun W.-H."/>
            <person name="Liu D.-K."/>
            <person name="Li Y."/>
            <person name="Chen G.-Z."/>
            <person name="Liu X.-D."/>
            <person name="Liao X.-Y."/>
            <person name="Jiang Y.-T."/>
            <person name="Yu X."/>
            <person name="Hao Y."/>
            <person name="Huang J."/>
            <person name="Zhao X.-W."/>
            <person name="Ke S."/>
            <person name="Chen Y.-Y."/>
            <person name="Wu W.-L."/>
            <person name="Hsu J.-L."/>
            <person name="Lin Y.-F."/>
            <person name="Huang M.-D."/>
            <person name="Li C.-Y."/>
            <person name="Huang L."/>
            <person name="Wang Z.-W."/>
            <person name="Zhao X."/>
            <person name="Zhong W.-Y."/>
            <person name="Peng D.-H."/>
            <person name="Ahmad S."/>
            <person name="Lan S."/>
            <person name="Zhang J.-S."/>
            <person name="Tsai W.-C."/>
            <person name="Van De Peer Y."/>
            <person name="Liu Z.-J."/>
        </authorList>
    </citation>
    <scope>NUCLEOTIDE SEQUENCE</scope>
    <source>
        <strain evidence="1">SCP</strain>
        <tissue evidence="1">Leaves</tissue>
    </source>
</reference>
<evidence type="ECO:0000313" key="2">
    <source>
        <dbReference type="Proteomes" id="UP001179952"/>
    </source>
</evidence>
<name>A0AAV9AX43_ACOGR</name>
<sequence length="90" mass="9453">MGPSELLSRDACLLKIKIREGDGVDSAEAMDLLANDSGGVGGGDGEEQLICGGVSRIEGEEGETCDRDGVLVNGHIFNGWMVLAEYPLRS</sequence>
<comment type="caution">
    <text evidence="1">The sequence shown here is derived from an EMBL/GenBank/DDBJ whole genome shotgun (WGS) entry which is preliminary data.</text>
</comment>
<dbReference type="AlphaFoldDB" id="A0AAV9AX43"/>
<reference evidence="1" key="1">
    <citation type="journal article" date="2023" name="Nat. Commun.">
        <title>Diploid and tetraploid genomes of Acorus and the evolution of monocots.</title>
        <authorList>
            <person name="Ma L."/>
            <person name="Liu K.W."/>
            <person name="Li Z."/>
            <person name="Hsiao Y.Y."/>
            <person name="Qi Y."/>
            <person name="Fu T."/>
            <person name="Tang G.D."/>
            <person name="Zhang D."/>
            <person name="Sun W.H."/>
            <person name="Liu D.K."/>
            <person name="Li Y."/>
            <person name="Chen G.Z."/>
            <person name="Liu X.D."/>
            <person name="Liao X.Y."/>
            <person name="Jiang Y.T."/>
            <person name="Yu X."/>
            <person name="Hao Y."/>
            <person name="Huang J."/>
            <person name="Zhao X.W."/>
            <person name="Ke S."/>
            <person name="Chen Y.Y."/>
            <person name="Wu W.L."/>
            <person name="Hsu J.L."/>
            <person name="Lin Y.F."/>
            <person name="Huang M.D."/>
            <person name="Li C.Y."/>
            <person name="Huang L."/>
            <person name="Wang Z.W."/>
            <person name="Zhao X."/>
            <person name="Zhong W.Y."/>
            <person name="Peng D.H."/>
            <person name="Ahmad S."/>
            <person name="Lan S."/>
            <person name="Zhang J.S."/>
            <person name="Tsai W.C."/>
            <person name="Van de Peer Y."/>
            <person name="Liu Z.J."/>
        </authorList>
    </citation>
    <scope>NUCLEOTIDE SEQUENCE</scope>
    <source>
        <strain evidence="1">SCP</strain>
    </source>
</reference>
<evidence type="ECO:0000313" key="1">
    <source>
        <dbReference type="EMBL" id="KAK1268547.1"/>
    </source>
</evidence>
<proteinExistence type="predicted"/>